<dbReference type="RefSeq" id="WP_257892828.1">
    <property type="nucleotide sequence ID" value="NZ_JAIMBW010000001.1"/>
</dbReference>
<organism evidence="2">
    <name type="scientific">Gymnodinialimonas phycosphaerae</name>
    <dbReference type="NCBI Taxonomy" id="2841589"/>
    <lineage>
        <taxon>Bacteria</taxon>
        <taxon>Pseudomonadati</taxon>
        <taxon>Pseudomonadota</taxon>
        <taxon>Alphaproteobacteria</taxon>
        <taxon>Rhodobacterales</taxon>
        <taxon>Paracoccaceae</taxon>
        <taxon>Gymnodinialimonas</taxon>
    </lineage>
</organism>
<evidence type="ECO:0000256" key="1">
    <source>
        <dbReference type="SAM" id="Phobius"/>
    </source>
</evidence>
<keyword evidence="3" id="KW-1185">Reference proteome</keyword>
<keyword evidence="1" id="KW-0812">Transmembrane</keyword>
<keyword evidence="1" id="KW-0472">Membrane</keyword>
<reference evidence="2 3" key="1">
    <citation type="submission" date="2021-07" db="EMBL/GenBank/DDBJ databases">
        <title>Karlodiniumbacter phycospheric gen. nov., sp. nov., a phycosphere bacterium isolated from karlodinium veneficum.</title>
        <authorList>
            <person name="Peng Y."/>
            <person name="Jiang L."/>
            <person name="Lee J."/>
        </authorList>
    </citation>
    <scope>NUCLEOTIDE SEQUENCE</scope>
    <source>
        <strain evidence="2 3">N5</strain>
    </source>
</reference>
<sequence>MTSRNDQLWELISIHPMPADASGRSFPDQLMDEHLIKRETALTAIKEYRKFIYLCATREARNVPSKAVDLVWHQHMQHSQDYWDGLCAKIGKPLHHAPGGEGMAHLADYKATVAAYRERFGTPPRGIWRRASRLKSLFGILFCGVFLVAGFGMIVDGEVPLPFSVAFTAVPFLAISALLHSITPGGQYELTFEMGNPFADEDAGDCGSGDCGGCGD</sequence>
<name>A0A975TYK5_9RHOB</name>
<dbReference type="EMBL" id="CP078073">
    <property type="protein sequence ID" value="QXL89805.1"/>
    <property type="molecule type" value="Genomic_DNA"/>
</dbReference>
<feature type="transmembrane region" description="Helical" evidence="1">
    <location>
        <begin position="161"/>
        <end position="179"/>
    </location>
</feature>
<evidence type="ECO:0000313" key="2">
    <source>
        <dbReference type="EMBL" id="QXL89805.1"/>
    </source>
</evidence>
<accession>A0A975TYK5</accession>
<gene>
    <name evidence="2" type="ORF">KUL25_10005</name>
</gene>
<proteinExistence type="predicted"/>
<keyword evidence="1" id="KW-1133">Transmembrane helix</keyword>
<dbReference type="AlphaFoldDB" id="A0A975TYK5"/>
<dbReference type="Proteomes" id="UP000693972">
    <property type="component" value="Unassembled WGS sequence"/>
</dbReference>
<evidence type="ECO:0000313" key="3">
    <source>
        <dbReference type="Proteomes" id="UP000693972"/>
    </source>
</evidence>
<protein>
    <submittedName>
        <fullName evidence="2">Uncharacterized protein</fullName>
    </submittedName>
</protein>
<dbReference type="EMBL" id="JAIMBW010000001">
    <property type="protein sequence ID" value="MBY4893097.1"/>
    <property type="molecule type" value="Genomic_DNA"/>
</dbReference>
<feature type="transmembrane region" description="Helical" evidence="1">
    <location>
        <begin position="137"/>
        <end position="155"/>
    </location>
</feature>